<dbReference type="Pfam" id="PF08447">
    <property type="entry name" value="PAS_3"/>
    <property type="match status" value="1"/>
</dbReference>
<dbReference type="Pfam" id="PF13426">
    <property type="entry name" value="PAS_9"/>
    <property type="match status" value="1"/>
</dbReference>
<evidence type="ECO:0000256" key="8">
    <source>
        <dbReference type="ARBA" id="ARBA00022777"/>
    </source>
</evidence>
<comment type="subcellular location">
    <subcellularLocation>
        <location evidence="2">Cytoplasm</location>
    </subcellularLocation>
</comment>
<feature type="compositionally biased region" description="Low complexity" evidence="13">
    <location>
        <begin position="796"/>
        <end position="809"/>
    </location>
</feature>
<keyword evidence="8" id="KW-0418">Kinase</keyword>
<feature type="region of interest" description="Disordered" evidence="13">
    <location>
        <begin position="1787"/>
        <end position="1849"/>
    </location>
</feature>
<dbReference type="InterPro" id="IPR001610">
    <property type="entry name" value="PAC"/>
</dbReference>
<dbReference type="Pfam" id="PF02518">
    <property type="entry name" value="HATPase_c"/>
    <property type="match status" value="1"/>
</dbReference>
<dbReference type="PANTHER" id="PTHR43047">
    <property type="entry name" value="TWO-COMPONENT HISTIDINE PROTEIN KINASE"/>
    <property type="match status" value="1"/>
</dbReference>
<feature type="modified residue" description="4-aspartylphosphate" evidence="12">
    <location>
        <position position="2146"/>
    </location>
</feature>
<comment type="caution">
    <text evidence="18">The sequence shown here is derived from an EMBL/GenBank/DDBJ whole genome shotgun (WGS) entry which is preliminary data.</text>
</comment>
<comment type="function">
    <text evidence="11">Involved in the control of the SAPK-dependent transcriptional response to peroxide stress. Regulates sty1 activity.</text>
</comment>
<dbReference type="SMART" id="SM00387">
    <property type="entry name" value="HATPase_c"/>
    <property type="match status" value="1"/>
</dbReference>
<feature type="region of interest" description="Disordered" evidence="13">
    <location>
        <begin position="574"/>
        <end position="711"/>
    </location>
</feature>
<evidence type="ECO:0000256" key="5">
    <source>
        <dbReference type="ARBA" id="ARBA00022553"/>
    </source>
</evidence>
<protein>
    <recommendedName>
        <fullName evidence="3">histidine kinase</fullName>
        <ecNumber evidence="3">2.7.13.3</ecNumber>
    </recommendedName>
</protein>
<dbReference type="Gene3D" id="3.30.450.20">
    <property type="entry name" value="PAS domain"/>
    <property type="match status" value="2"/>
</dbReference>
<gene>
    <name evidence="18" type="ORF">KVV02_006877</name>
</gene>
<proteinExistence type="predicted"/>
<dbReference type="PROSITE" id="PS50113">
    <property type="entry name" value="PAC"/>
    <property type="match status" value="2"/>
</dbReference>
<dbReference type="InterPro" id="IPR005467">
    <property type="entry name" value="His_kinase_dom"/>
</dbReference>
<evidence type="ECO:0000256" key="12">
    <source>
        <dbReference type="PROSITE-ProRule" id="PRU00169"/>
    </source>
</evidence>
<evidence type="ECO:0000313" key="18">
    <source>
        <dbReference type="EMBL" id="KAG9319492.1"/>
    </source>
</evidence>
<feature type="region of interest" description="Disordered" evidence="13">
    <location>
        <begin position="974"/>
        <end position="997"/>
    </location>
</feature>
<feature type="domain" description="PAC" evidence="17">
    <location>
        <begin position="1076"/>
        <end position="1128"/>
    </location>
</feature>
<dbReference type="InterPro" id="IPR011006">
    <property type="entry name" value="CheY-like_superfamily"/>
</dbReference>
<dbReference type="InterPro" id="IPR003594">
    <property type="entry name" value="HATPase_dom"/>
</dbReference>
<feature type="region of interest" description="Disordered" evidence="13">
    <location>
        <begin position="746"/>
        <end position="899"/>
    </location>
</feature>
<feature type="compositionally biased region" description="Basic and acidic residues" evidence="13">
    <location>
        <begin position="304"/>
        <end position="321"/>
    </location>
</feature>
<organism evidence="18 19">
    <name type="scientific">Mortierella alpina</name>
    <name type="common">Oleaginous fungus</name>
    <name type="synonym">Mortierella renispora</name>
    <dbReference type="NCBI Taxonomy" id="64518"/>
    <lineage>
        <taxon>Eukaryota</taxon>
        <taxon>Fungi</taxon>
        <taxon>Fungi incertae sedis</taxon>
        <taxon>Mucoromycota</taxon>
        <taxon>Mortierellomycotina</taxon>
        <taxon>Mortierellomycetes</taxon>
        <taxon>Mortierellales</taxon>
        <taxon>Mortierellaceae</taxon>
        <taxon>Mortierella</taxon>
    </lineage>
</organism>
<evidence type="ECO:0000256" key="6">
    <source>
        <dbReference type="ARBA" id="ARBA00022679"/>
    </source>
</evidence>
<feature type="region of interest" description="Disordered" evidence="13">
    <location>
        <begin position="1"/>
        <end position="23"/>
    </location>
</feature>
<evidence type="ECO:0000259" key="14">
    <source>
        <dbReference type="PROSITE" id="PS50109"/>
    </source>
</evidence>
<keyword evidence="7" id="KW-0547">Nucleotide-binding</keyword>
<feature type="compositionally biased region" description="Basic and acidic residues" evidence="13">
    <location>
        <begin position="643"/>
        <end position="668"/>
    </location>
</feature>
<feature type="region of interest" description="Disordered" evidence="13">
    <location>
        <begin position="155"/>
        <end position="177"/>
    </location>
</feature>
<reference evidence="18" key="1">
    <citation type="submission" date="2021-07" db="EMBL/GenBank/DDBJ databases">
        <title>Draft genome of Mortierella alpina, strain LL118, isolated from an aspen leaf litter sample.</title>
        <authorList>
            <person name="Yang S."/>
            <person name="Vinatzer B.A."/>
        </authorList>
    </citation>
    <scope>NUCLEOTIDE SEQUENCE</scope>
    <source>
        <strain evidence="18">LL118</strain>
    </source>
</reference>
<feature type="compositionally biased region" description="Basic residues" evidence="13">
    <location>
        <begin position="849"/>
        <end position="858"/>
    </location>
</feature>
<feature type="compositionally biased region" description="Gly residues" evidence="13">
    <location>
        <begin position="2034"/>
        <end position="2059"/>
    </location>
</feature>
<comment type="catalytic activity">
    <reaction evidence="1">
        <text>ATP + protein L-histidine = ADP + protein N-phospho-L-histidine.</text>
        <dbReference type="EC" id="2.7.13.3"/>
    </reaction>
</comment>
<evidence type="ECO:0000256" key="7">
    <source>
        <dbReference type="ARBA" id="ARBA00022741"/>
    </source>
</evidence>
<dbReference type="SMART" id="SM00091">
    <property type="entry name" value="PAS"/>
    <property type="match status" value="2"/>
</dbReference>
<dbReference type="InterPro" id="IPR001789">
    <property type="entry name" value="Sig_transdc_resp-reg_receiver"/>
</dbReference>
<feature type="compositionally biased region" description="Low complexity" evidence="13">
    <location>
        <begin position="874"/>
        <end position="890"/>
    </location>
</feature>
<feature type="compositionally biased region" description="Basic and acidic residues" evidence="13">
    <location>
        <begin position="574"/>
        <end position="584"/>
    </location>
</feature>
<dbReference type="CDD" id="cd00082">
    <property type="entry name" value="HisKA"/>
    <property type="match status" value="1"/>
</dbReference>
<feature type="compositionally biased region" description="Basic and acidic residues" evidence="13">
    <location>
        <begin position="285"/>
        <end position="294"/>
    </location>
</feature>
<evidence type="ECO:0000256" key="2">
    <source>
        <dbReference type="ARBA" id="ARBA00004496"/>
    </source>
</evidence>
<feature type="region of interest" description="Disordered" evidence="13">
    <location>
        <begin position="2034"/>
        <end position="2061"/>
    </location>
</feature>
<keyword evidence="6" id="KW-0808">Transferase</keyword>
<dbReference type="GO" id="GO:0005737">
    <property type="term" value="C:cytoplasm"/>
    <property type="evidence" value="ECO:0007669"/>
    <property type="project" value="UniProtKB-SubCell"/>
</dbReference>
<dbReference type="PROSITE" id="PS50112">
    <property type="entry name" value="PAS"/>
    <property type="match status" value="1"/>
</dbReference>
<feature type="compositionally biased region" description="Polar residues" evidence="13">
    <location>
        <begin position="1813"/>
        <end position="1829"/>
    </location>
</feature>
<feature type="compositionally biased region" description="Low complexity" evidence="13">
    <location>
        <begin position="827"/>
        <end position="836"/>
    </location>
</feature>
<feature type="region of interest" description="Disordered" evidence="13">
    <location>
        <begin position="1203"/>
        <end position="1230"/>
    </location>
</feature>
<dbReference type="InterPro" id="IPR004358">
    <property type="entry name" value="Sig_transdc_His_kin-like_C"/>
</dbReference>
<dbReference type="PRINTS" id="PR00344">
    <property type="entry name" value="BCTRLSENSOR"/>
</dbReference>
<dbReference type="Pfam" id="PF00512">
    <property type="entry name" value="HisKA"/>
    <property type="match status" value="1"/>
</dbReference>
<evidence type="ECO:0000256" key="3">
    <source>
        <dbReference type="ARBA" id="ARBA00012438"/>
    </source>
</evidence>
<dbReference type="GO" id="GO:0005524">
    <property type="term" value="F:ATP binding"/>
    <property type="evidence" value="ECO:0007669"/>
    <property type="project" value="UniProtKB-KW"/>
</dbReference>
<evidence type="ECO:0000256" key="9">
    <source>
        <dbReference type="ARBA" id="ARBA00022840"/>
    </source>
</evidence>
<evidence type="ECO:0000259" key="17">
    <source>
        <dbReference type="PROSITE" id="PS50113"/>
    </source>
</evidence>
<evidence type="ECO:0000313" key="19">
    <source>
        <dbReference type="Proteomes" id="UP000717515"/>
    </source>
</evidence>
<dbReference type="NCBIfam" id="TIGR00229">
    <property type="entry name" value="sensory_box"/>
    <property type="match status" value="1"/>
</dbReference>
<dbReference type="InterPro" id="IPR003661">
    <property type="entry name" value="HisK_dim/P_dom"/>
</dbReference>
<feature type="region of interest" description="Disordered" evidence="13">
    <location>
        <begin position="248"/>
        <end position="341"/>
    </location>
</feature>
<dbReference type="SMART" id="SM00086">
    <property type="entry name" value="PAC"/>
    <property type="match status" value="2"/>
</dbReference>
<dbReference type="FunFam" id="3.30.450.20:FF:000099">
    <property type="entry name" value="Sensory box sensor histidine kinase"/>
    <property type="match status" value="1"/>
</dbReference>
<dbReference type="Proteomes" id="UP000717515">
    <property type="component" value="Unassembled WGS sequence"/>
</dbReference>
<dbReference type="InterPro" id="IPR036890">
    <property type="entry name" value="HATPase_C_sf"/>
</dbReference>
<feature type="domain" description="PAS" evidence="16">
    <location>
        <begin position="1002"/>
        <end position="1073"/>
    </location>
</feature>
<feature type="compositionally biased region" description="Basic residues" evidence="13">
    <location>
        <begin position="978"/>
        <end position="990"/>
    </location>
</feature>
<keyword evidence="5 12" id="KW-0597">Phosphoprotein</keyword>
<dbReference type="InterPro" id="IPR000700">
    <property type="entry name" value="PAS-assoc_C"/>
</dbReference>
<keyword evidence="4" id="KW-0963">Cytoplasm</keyword>
<dbReference type="FunFam" id="1.10.287.130:FF:000002">
    <property type="entry name" value="Two-component osmosensing histidine kinase"/>
    <property type="match status" value="1"/>
</dbReference>
<feature type="compositionally biased region" description="Polar residues" evidence="13">
    <location>
        <begin position="670"/>
        <end position="690"/>
    </location>
</feature>
<dbReference type="GO" id="GO:0009927">
    <property type="term" value="F:histidine phosphotransfer kinase activity"/>
    <property type="evidence" value="ECO:0007669"/>
    <property type="project" value="TreeGrafter"/>
</dbReference>
<feature type="domain" description="Response regulatory" evidence="15">
    <location>
        <begin position="2094"/>
        <end position="2219"/>
    </location>
</feature>
<dbReference type="InterPro" id="IPR036097">
    <property type="entry name" value="HisK_dim/P_sf"/>
</dbReference>
<dbReference type="Gene3D" id="3.40.50.2300">
    <property type="match status" value="1"/>
</dbReference>
<feature type="compositionally biased region" description="Low complexity" evidence="13">
    <location>
        <begin position="1799"/>
        <end position="1812"/>
    </location>
</feature>
<dbReference type="CDD" id="cd16922">
    <property type="entry name" value="HATPase_EvgS-ArcB-TorS-like"/>
    <property type="match status" value="1"/>
</dbReference>
<dbReference type="SMART" id="SM00448">
    <property type="entry name" value="REC"/>
    <property type="match status" value="1"/>
</dbReference>
<dbReference type="GO" id="GO:1900745">
    <property type="term" value="P:positive regulation of p38MAPK cascade"/>
    <property type="evidence" value="ECO:0007669"/>
    <property type="project" value="UniProtKB-ARBA"/>
</dbReference>
<evidence type="ECO:0000259" key="16">
    <source>
        <dbReference type="PROSITE" id="PS50112"/>
    </source>
</evidence>
<dbReference type="Gene3D" id="3.30.565.10">
    <property type="entry name" value="Histidine kinase-like ATPase, C-terminal domain"/>
    <property type="match status" value="1"/>
</dbReference>
<dbReference type="PANTHER" id="PTHR43047:SF72">
    <property type="entry name" value="OSMOSENSING HISTIDINE PROTEIN KINASE SLN1"/>
    <property type="match status" value="1"/>
</dbReference>
<dbReference type="InterPro" id="IPR035965">
    <property type="entry name" value="PAS-like_dom_sf"/>
</dbReference>
<dbReference type="GO" id="GO:0005886">
    <property type="term" value="C:plasma membrane"/>
    <property type="evidence" value="ECO:0007669"/>
    <property type="project" value="TreeGrafter"/>
</dbReference>
<dbReference type="FunFam" id="3.30.565.10:FF:000010">
    <property type="entry name" value="Sensor histidine kinase RcsC"/>
    <property type="match status" value="1"/>
</dbReference>
<dbReference type="EMBL" id="JAIFTL010000440">
    <property type="protein sequence ID" value="KAG9319492.1"/>
    <property type="molecule type" value="Genomic_DNA"/>
</dbReference>
<feature type="compositionally biased region" description="Polar residues" evidence="13">
    <location>
        <begin position="617"/>
        <end position="628"/>
    </location>
</feature>
<feature type="compositionally biased region" description="Polar residues" evidence="13">
    <location>
        <begin position="1837"/>
        <end position="1847"/>
    </location>
</feature>
<dbReference type="CDD" id="cd00130">
    <property type="entry name" value="PAS"/>
    <property type="match status" value="1"/>
</dbReference>
<evidence type="ECO:0000256" key="10">
    <source>
        <dbReference type="ARBA" id="ARBA00023012"/>
    </source>
</evidence>
<dbReference type="GO" id="GO:0000155">
    <property type="term" value="F:phosphorelay sensor kinase activity"/>
    <property type="evidence" value="ECO:0007669"/>
    <property type="project" value="InterPro"/>
</dbReference>
<dbReference type="CDD" id="cd17546">
    <property type="entry name" value="REC_hyHK_CKI1_RcsC-like"/>
    <property type="match status" value="1"/>
</dbReference>
<keyword evidence="10" id="KW-0902">Two-component regulatory system</keyword>
<dbReference type="GO" id="GO:0009365">
    <property type="term" value="C:protein histidine kinase complex"/>
    <property type="evidence" value="ECO:0007669"/>
    <property type="project" value="UniProtKB-ARBA"/>
</dbReference>
<dbReference type="PROSITE" id="PS50110">
    <property type="entry name" value="RESPONSE_REGULATORY"/>
    <property type="match status" value="1"/>
</dbReference>
<feature type="region of interest" description="Disordered" evidence="13">
    <location>
        <begin position="403"/>
        <end position="440"/>
    </location>
</feature>
<dbReference type="SUPFAM" id="SSF55874">
    <property type="entry name" value="ATPase domain of HSP90 chaperone/DNA topoisomerase II/histidine kinase"/>
    <property type="match status" value="1"/>
</dbReference>
<dbReference type="SMART" id="SM00388">
    <property type="entry name" value="HisKA"/>
    <property type="match status" value="1"/>
</dbReference>
<evidence type="ECO:0000256" key="13">
    <source>
        <dbReference type="SAM" id="MobiDB-lite"/>
    </source>
</evidence>
<dbReference type="PROSITE" id="PS50109">
    <property type="entry name" value="HIS_KIN"/>
    <property type="match status" value="1"/>
</dbReference>
<dbReference type="InterPro" id="IPR013655">
    <property type="entry name" value="PAS_fold_3"/>
</dbReference>
<evidence type="ECO:0000256" key="4">
    <source>
        <dbReference type="ARBA" id="ARBA00022490"/>
    </source>
</evidence>
<feature type="compositionally biased region" description="Polar residues" evidence="13">
    <location>
        <begin position="1"/>
        <end position="11"/>
    </location>
</feature>
<evidence type="ECO:0000256" key="1">
    <source>
        <dbReference type="ARBA" id="ARBA00000085"/>
    </source>
</evidence>
<evidence type="ECO:0000256" key="11">
    <source>
        <dbReference type="ARBA" id="ARBA00054109"/>
    </source>
</evidence>
<dbReference type="Gene3D" id="1.10.287.130">
    <property type="match status" value="1"/>
</dbReference>
<feature type="compositionally biased region" description="Low complexity" evidence="13">
    <location>
        <begin position="323"/>
        <end position="338"/>
    </location>
</feature>
<feature type="compositionally biased region" description="Basic and acidic residues" evidence="13">
    <location>
        <begin position="605"/>
        <end position="615"/>
    </location>
</feature>
<dbReference type="SUPFAM" id="SSF47384">
    <property type="entry name" value="Homodimeric domain of signal transducing histidine kinase"/>
    <property type="match status" value="1"/>
</dbReference>
<dbReference type="InterPro" id="IPR000014">
    <property type="entry name" value="PAS"/>
</dbReference>
<name>A0A9P8CUB0_MORAP</name>
<dbReference type="Pfam" id="PF00072">
    <property type="entry name" value="Response_reg"/>
    <property type="match status" value="1"/>
</dbReference>
<keyword evidence="9" id="KW-0067">ATP-binding</keyword>
<dbReference type="SUPFAM" id="SSF55785">
    <property type="entry name" value="PYP-like sensor domain (PAS domain)"/>
    <property type="match status" value="2"/>
</dbReference>
<accession>A0A9P8CUB0</accession>
<feature type="domain" description="Histidine kinase" evidence="14">
    <location>
        <begin position="1305"/>
        <end position="1530"/>
    </location>
</feature>
<feature type="domain" description="PAC" evidence="17">
    <location>
        <begin position="1236"/>
        <end position="1287"/>
    </location>
</feature>
<evidence type="ECO:0000259" key="15">
    <source>
        <dbReference type="PROSITE" id="PS50110"/>
    </source>
</evidence>
<dbReference type="EC" id="2.7.13.3" evidence="3"/>
<dbReference type="SUPFAM" id="SSF52172">
    <property type="entry name" value="CheY-like"/>
    <property type="match status" value="1"/>
</dbReference>
<feature type="compositionally biased region" description="Polar residues" evidence="13">
    <location>
        <begin position="697"/>
        <end position="707"/>
    </location>
</feature>
<sequence length="2220" mass="243268">MANPNVLSSPFAQPGTPMVSSTPEAAFPSVQELSLILSADIEIHRLWKSVTEILSQHFHATRITLCLPQDPTVVASSIENNLHQSRPWGLKAHWDYKYHFLDENTVTPKDEFAHQHHRLHKNTASLDNAAHQNRLSGSALTDYWSTHPPLDGGYSSSASSVSSYSSSTGNSAMHGLRSSSQLRGSSVYSSGTECFANLQSLEYDPEPLLNERTIDSILKAGKTVVLTREYVGPSKSERRRSAKLRSFLNHNRDDDDDNGNDSYTDTDPADIEDHMDVGEVEVSLDIERAENKERRTTKKAVARTIRDKAGSSSFEQEHEQDAGSDIDSSSSRCDSEGSYFPPIESNLSENLAQSFVAAQSKAGYADFVQGLNPTWSQSPAPSPNIIKEDPTINPFFFQPLTSYPTMDDDAFDPPDPTPDSTEDGHSSASEQQKDFDARPRSTLRPLVASSVSQTAQPQQSFTIPNARSLIHVPLYRSSDHNFQRYMPTDIRNNRPPAMPVGIISFLSDQIPYPPEALDIVTELNPFLANQVTNALRLEDMVARSKRWGDIGNISNSGLGDTYRSIESFAESIQRKMKDTSDLRTPKPSTPLQDQYARSKQQSSRHSSDSSRDKFAAKTNSNTQSQPAKRQSVGKNGRSADQVGRYESRETVARERPVSFVTEKDKGEAQTDISEASTPNDTQFNAFTLQSPDPERFYSTSAPSSMKQPETCYNLDSTTDEIHRSLNLLNLDITGSATCPLAPQTKKMLGKHHGSKGTAQFHKAGNGDRRKTESALTQLGLEESEGADGMWQTLQPEPTESSSTSRPNSRSADKETDAATQESPYTGSVHSVSPSNSSHKRHLFSTNKRSGVRRRRKSIKEHSRPQYSQLHPEESPVSSSPYTPTTPAFPSHPSDGSSLGVPGYNAPVVFSPERSPLASPTARHPGMFDQEFIVKDMGLHLESGSFLKDHERAPLSRHGSGWSFNSDDTSLASPSLLHEKHHVRRKHKRRQQAFSSEQNPFPRTRLLRLIVDAISHHVFTLSPSTGNLTWLNQRALQYTGVPLPQLIHSSWTRLLHEDDRATIQPLFKECFDRGEMFNAQYRVLRFDGQYRWFLGRIAPVRDCGGTIVHWFGTSTDIHDQKLAEIQLNRQVELELNEKKYRLLAEAIPQIVFTASPHIGLTFANAKWFTYSGQVFEQASGLGFMDHVHPEDRAKCFLPTHLSEGTGSPPAAADSETGYKQSTSPGVAFGQGPGEVSYQTEMRLLRKDGKYRWFLVKCISVEVVEQGRKWFGTCTDINDQKLLEHKLKEAHDAAQKSTESKTRFLSNMSHEIRTPLVGITGMINFLITTDLTSEQLDYVHTVQQSADALLLVINDILDLSKVEAGMMKLEMEPFSVHAMIEGANELLSTLAIQKGLELGFLVEDEVPEVVIGDRVRLRQVLINIIGNAIKFTSHGEVFSRCSLISAKPSPEQDMLTIKFEISDTGKGFDEAERAVMFKPFSQVDASSTRKHGGTGLGLVLSKEFVELHGGKIACESVKGEGSKFSFTFVARVPPPNVTARATTPIASDEVRVSGLMRTATSSSNNTSSTYNSNKVAVPLTSSTANVAAPIAATASKPPLPANPSTPPKSSPLKEVMKRQSEPVLLRHVTGLKLIPGELCIPEPDFEDTKKTATEAFMVASKKIERGEFATADTTLETAADNTQGDFMPLDKESTMEAASAEQSPPGELCTAMTRTESILDERRYLKVGQLTPTNPPMGEPPYVAIIAANLPNPAMDMKLAIPASKKVAAAASAAAAAAAAVVAGGVSSLQNRPDMPLSQDSSSSSSSSISTISSLGSRLTDSTAMSSSGSLNLPGGMATPNSSVNTLGSDQRAKAPEQARILVVADFLHARETIVHLVRQLVPKELNPLMDVATDLKQGIEFLVGGRKQATLTSGQKYNYVVINLAEYMSVMDIFSVLQQDGVLVEKNVMTCVITTPIQRAALMEAVKVEEAAMEFNQVSTAQTMVKVIPSKVEWVFKPLTKSKLYVAFADIVAHQESLLSPNGYGDGGFDGAGMAGGGGGPGSGNGHGGNGHDGAKGGLNGSKVSVKRRTAQQVVTSQKEIFSQMHDAMEGKNIRILLAEDDLTNQKVIRRYFQMVGADLTIANDGNECLDKFQSHPRGHFSLILCDLFMPGKDGYEATRAIRKWEDEQLKEDEKRIPIVALSANVMANVAEQCLNSGFTSYLSKPVDFKKLSDTLRKLVL</sequence>